<dbReference type="RefSeq" id="WP_256541446.1">
    <property type="nucleotide sequence ID" value="NZ_JANHOH010000013.1"/>
</dbReference>
<reference evidence="1 2" key="1">
    <citation type="submission" date="2022-07" db="EMBL/GenBank/DDBJ databases">
        <title>Mucilaginibacter sp. JC4.</title>
        <authorList>
            <person name="Le V."/>
            <person name="Ko S.-R."/>
            <person name="Ahn C.-Y."/>
            <person name="Oh H.-M."/>
        </authorList>
    </citation>
    <scope>NUCLEOTIDE SEQUENCE [LARGE SCALE GENOMIC DNA]</scope>
    <source>
        <strain evidence="1 2">JC4</strain>
    </source>
</reference>
<dbReference type="EMBL" id="JANHOH010000013">
    <property type="protein sequence ID" value="MCQ6961276.1"/>
    <property type="molecule type" value="Genomic_DNA"/>
</dbReference>
<proteinExistence type="predicted"/>
<sequence>MKRFKKVLRLCGLVLFLLLATGGVSLTGIAPVPPKNRRMINTESVIEMEEDSKQELPADEAFY</sequence>
<evidence type="ECO:0000313" key="1">
    <source>
        <dbReference type="EMBL" id="MCQ6961276.1"/>
    </source>
</evidence>
<keyword evidence="2" id="KW-1185">Reference proteome</keyword>
<organism evidence="1 2">
    <name type="scientific">Mucilaginibacter aquariorum</name>
    <dbReference type="NCBI Taxonomy" id="2967225"/>
    <lineage>
        <taxon>Bacteria</taxon>
        <taxon>Pseudomonadati</taxon>
        <taxon>Bacteroidota</taxon>
        <taxon>Sphingobacteriia</taxon>
        <taxon>Sphingobacteriales</taxon>
        <taxon>Sphingobacteriaceae</taxon>
        <taxon>Mucilaginibacter</taxon>
    </lineage>
</organism>
<gene>
    <name evidence="1" type="ORF">NPE20_25100</name>
</gene>
<name>A0ABT1T9H6_9SPHI</name>
<protein>
    <submittedName>
        <fullName evidence="1">Uncharacterized protein</fullName>
    </submittedName>
</protein>
<dbReference type="Proteomes" id="UP001204376">
    <property type="component" value="Unassembled WGS sequence"/>
</dbReference>
<accession>A0ABT1T9H6</accession>
<evidence type="ECO:0000313" key="2">
    <source>
        <dbReference type="Proteomes" id="UP001204376"/>
    </source>
</evidence>
<comment type="caution">
    <text evidence="1">The sequence shown here is derived from an EMBL/GenBank/DDBJ whole genome shotgun (WGS) entry which is preliminary data.</text>
</comment>